<evidence type="ECO:0000313" key="2">
    <source>
        <dbReference type="EMBL" id="NWH06863.1"/>
    </source>
</evidence>
<dbReference type="EMBL" id="JACADJ010000127">
    <property type="protein sequence ID" value="NWH06863.1"/>
    <property type="molecule type" value="Genomic_DNA"/>
</dbReference>
<protein>
    <submittedName>
        <fullName evidence="2">Uncharacterized protein</fullName>
    </submittedName>
</protein>
<evidence type="ECO:0000313" key="3">
    <source>
        <dbReference type="Proteomes" id="UP000553343"/>
    </source>
</evidence>
<accession>A0A850T512</accession>
<feature type="region of interest" description="Disordered" evidence="1">
    <location>
        <begin position="21"/>
        <end position="43"/>
    </location>
</feature>
<comment type="caution">
    <text evidence="2">The sequence shown here is derived from an EMBL/GenBank/DDBJ whole genome shotgun (WGS) entry which is preliminary data.</text>
</comment>
<dbReference type="Proteomes" id="UP000553343">
    <property type="component" value="Unassembled WGS sequence"/>
</dbReference>
<organism evidence="2 3">
    <name type="scientific">Desulfobacter latus</name>
    <dbReference type="NCBI Taxonomy" id="2292"/>
    <lineage>
        <taxon>Bacteria</taxon>
        <taxon>Pseudomonadati</taxon>
        <taxon>Thermodesulfobacteriota</taxon>
        <taxon>Desulfobacteria</taxon>
        <taxon>Desulfobacterales</taxon>
        <taxon>Desulfobacteraceae</taxon>
        <taxon>Desulfobacter</taxon>
    </lineage>
</organism>
<dbReference type="AlphaFoldDB" id="A0A850T512"/>
<dbReference type="RefSeq" id="WP_178368310.1">
    <property type="nucleotide sequence ID" value="NZ_JACADJ010000127.1"/>
</dbReference>
<proteinExistence type="predicted"/>
<sequence length="110" mass="12803">MNKISLAQLLIQLARREEEIENPAKRNQLNQKSQNVSNNEPTKDIGSIQYVMDRITKLQPAKKKSLINSIKAMYQFQGGVSETDLEKIIKDLEKRKFLKVQQNNRITYLN</sequence>
<gene>
    <name evidence="2" type="ORF">HXW94_18090</name>
</gene>
<keyword evidence="3" id="KW-1185">Reference proteome</keyword>
<reference evidence="2 3" key="1">
    <citation type="submission" date="2020-06" db="EMBL/GenBank/DDBJ databases">
        <title>High-quality draft genome of sulfate reducer Desulfobacter latus type strain AcrS2 isolated from marine sediment.</title>
        <authorList>
            <person name="Hoppe M."/>
            <person name="Larsen C.K."/>
            <person name="Marshall I.P.G."/>
            <person name="Schramm A."/>
            <person name="Marietou A.G."/>
        </authorList>
    </citation>
    <scope>NUCLEOTIDE SEQUENCE [LARGE SCALE GENOMIC DNA]</scope>
    <source>
        <strain evidence="2 3">AcRS2</strain>
    </source>
</reference>
<evidence type="ECO:0000256" key="1">
    <source>
        <dbReference type="SAM" id="MobiDB-lite"/>
    </source>
</evidence>
<feature type="compositionally biased region" description="Polar residues" evidence="1">
    <location>
        <begin position="25"/>
        <end position="40"/>
    </location>
</feature>
<name>A0A850T512_9BACT</name>